<dbReference type="Pfam" id="PF07992">
    <property type="entry name" value="Pyr_redox_2"/>
    <property type="match status" value="1"/>
</dbReference>
<dbReference type="GO" id="GO:0097237">
    <property type="term" value="P:cellular response to toxic substance"/>
    <property type="evidence" value="ECO:0007669"/>
    <property type="project" value="UniProtKB-ARBA"/>
</dbReference>
<evidence type="ECO:0000259" key="4">
    <source>
        <dbReference type="Pfam" id="PF07992"/>
    </source>
</evidence>
<dbReference type="Proteomes" id="UP000799778">
    <property type="component" value="Unassembled WGS sequence"/>
</dbReference>
<gene>
    <name evidence="5" type="ORF">BU24DRAFT_348506</name>
</gene>
<organism evidence="5 6">
    <name type="scientific">Aaosphaeria arxii CBS 175.79</name>
    <dbReference type="NCBI Taxonomy" id="1450172"/>
    <lineage>
        <taxon>Eukaryota</taxon>
        <taxon>Fungi</taxon>
        <taxon>Dikarya</taxon>
        <taxon>Ascomycota</taxon>
        <taxon>Pezizomycotina</taxon>
        <taxon>Dothideomycetes</taxon>
        <taxon>Pleosporomycetidae</taxon>
        <taxon>Pleosporales</taxon>
        <taxon>Pleosporales incertae sedis</taxon>
        <taxon>Aaosphaeria</taxon>
    </lineage>
</organism>
<keyword evidence="3" id="KW-0560">Oxidoreductase</keyword>
<comment type="similarity">
    <text evidence="1">Belongs to the class-II pyridine nucleotide-disulfide oxidoreductase family.</text>
</comment>
<dbReference type="SUPFAM" id="SSF51905">
    <property type="entry name" value="FAD/NAD(P)-binding domain"/>
    <property type="match status" value="1"/>
</dbReference>
<dbReference type="GO" id="GO:0016491">
    <property type="term" value="F:oxidoreductase activity"/>
    <property type="evidence" value="ECO:0007669"/>
    <property type="project" value="UniProtKB-KW"/>
</dbReference>
<dbReference type="GeneID" id="54280964"/>
<evidence type="ECO:0000313" key="5">
    <source>
        <dbReference type="EMBL" id="KAF2014416.1"/>
    </source>
</evidence>
<dbReference type="PANTHER" id="PTHR48105">
    <property type="entry name" value="THIOREDOXIN REDUCTASE 1-RELATED-RELATED"/>
    <property type="match status" value="1"/>
</dbReference>
<dbReference type="PRINTS" id="PR00469">
    <property type="entry name" value="PNDRDTASEII"/>
</dbReference>
<name>A0A6A5XND7_9PLEO</name>
<evidence type="ECO:0000256" key="1">
    <source>
        <dbReference type="ARBA" id="ARBA00009333"/>
    </source>
</evidence>
<dbReference type="AlphaFoldDB" id="A0A6A5XND7"/>
<dbReference type="EMBL" id="ML978070">
    <property type="protein sequence ID" value="KAF2014416.1"/>
    <property type="molecule type" value="Genomic_DNA"/>
</dbReference>
<protein>
    <submittedName>
        <fullName evidence="5">FAD/NAD(P)-binding domain-containing protein</fullName>
    </submittedName>
</protein>
<sequence>MGSLVDVLIVGGGVAGLSAASTIVRQDHSVLVLDSQQYRNGGSKHMHTVPTWDHRNPADWRAAAKNDFERYGTVSIEQEEAVKAEQLEDELFKVTAASGKHWKAKKLILATGVEDVLPDIPGYSECWISGIFHCLYCHGWEEKGVSSSGGLAIGESASVPVSLHIARQALRFSKKVTIYTDGNTQLTDDLESALKTSAAPMEIDARKITRVEKSPTRAEVTLYFKDGVSKTEGFLFGKPPTKLRGDLHTQLGLAMTPKGTIVVNPPFNQTSMKGIFAAGDCASPMQTVTTAQASGTNAGAGAPLQLQAEMWEQTPIF</sequence>
<dbReference type="OrthoDB" id="10260355at2759"/>
<evidence type="ECO:0000313" key="6">
    <source>
        <dbReference type="Proteomes" id="UP000799778"/>
    </source>
</evidence>
<dbReference type="PRINTS" id="PR00368">
    <property type="entry name" value="FADPNR"/>
</dbReference>
<evidence type="ECO:0000256" key="3">
    <source>
        <dbReference type="ARBA" id="ARBA00023002"/>
    </source>
</evidence>
<keyword evidence="6" id="KW-1185">Reference proteome</keyword>
<dbReference type="RefSeq" id="XP_033382755.1">
    <property type="nucleotide sequence ID" value="XM_033523567.1"/>
</dbReference>
<dbReference type="InterPro" id="IPR023753">
    <property type="entry name" value="FAD/NAD-binding_dom"/>
</dbReference>
<evidence type="ECO:0000256" key="2">
    <source>
        <dbReference type="ARBA" id="ARBA00022630"/>
    </source>
</evidence>
<dbReference type="InterPro" id="IPR050097">
    <property type="entry name" value="Ferredoxin-NADP_redctase_2"/>
</dbReference>
<proteinExistence type="inferred from homology"/>
<dbReference type="InterPro" id="IPR036188">
    <property type="entry name" value="FAD/NAD-bd_sf"/>
</dbReference>
<reference evidence="5" key="1">
    <citation type="journal article" date="2020" name="Stud. Mycol.">
        <title>101 Dothideomycetes genomes: a test case for predicting lifestyles and emergence of pathogens.</title>
        <authorList>
            <person name="Haridas S."/>
            <person name="Albert R."/>
            <person name="Binder M."/>
            <person name="Bloem J."/>
            <person name="Labutti K."/>
            <person name="Salamov A."/>
            <person name="Andreopoulos B."/>
            <person name="Baker S."/>
            <person name="Barry K."/>
            <person name="Bills G."/>
            <person name="Bluhm B."/>
            <person name="Cannon C."/>
            <person name="Castanera R."/>
            <person name="Culley D."/>
            <person name="Daum C."/>
            <person name="Ezra D."/>
            <person name="Gonzalez J."/>
            <person name="Henrissat B."/>
            <person name="Kuo A."/>
            <person name="Liang C."/>
            <person name="Lipzen A."/>
            <person name="Lutzoni F."/>
            <person name="Magnuson J."/>
            <person name="Mondo S."/>
            <person name="Nolan M."/>
            <person name="Ohm R."/>
            <person name="Pangilinan J."/>
            <person name="Park H.-J."/>
            <person name="Ramirez L."/>
            <person name="Alfaro M."/>
            <person name="Sun H."/>
            <person name="Tritt A."/>
            <person name="Yoshinaga Y."/>
            <person name="Zwiers L.-H."/>
            <person name="Turgeon B."/>
            <person name="Goodwin S."/>
            <person name="Spatafora J."/>
            <person name="Crous P."/>
            <person name="Grigoriev I."/>
        </authorList>
    </citation>
    <scope>NUCLEOTIDE SEQUENCE</scope>
    <source>
        <strain evidence="5">CBS 175.79</strain>
    </source>
</reference>
<dbReference type="Gene3D" id="3.50.50.60">
    <property type="entry name" value="FAD/NAD(P)-binding domain"/>
    <property type="match status" value="2"/>
</dbReference>
<accession>A0A6A5XND7</accession>
<feature type="domain" description="FAD/NAD(P)-binding" evidence="4">
    <location>
        <begin position="6"/>
        <end position="295"/>
    </location>
</feature>
<keyword evidence="2" id="KW-0285">Flavoprotein</keyword>